<feature type="region of interest" description="Disordered" evidence="1">
    <location>
        <begin position="1"/>
        <end position="59"/>
    </location>
</feature>
<evidence type="ECO:0000313" key="3">
    <source>
        <dbReference type="Proteomes" id="UP000193411"/>
    </source>
</evidence>
<feature type="compositionally biased region" description="Low complexity" evidence="1">
    <location>
        <begin position="21"/>
        <end position="39"/>
    </location>
</feature>
<evidence type="ECO:0000313" key="2">
    <source>
        <dbReference type="EMBL" id="ORZ38655.1"/>
    </source>
</evidence>
<gene>
    <name evidence="2" type="ORF">BCR44DRAFT_36787</name>
</gene>
<feature type="compositionally biased region" description="Basic and acidic residues" evidence="1">
    <location>
        <begin position="1"/>
        <end position="19"/>
    </location>
</feature>
<sequence length="424" mass="46495">MDPLHEETHHAAKHPRDEQPTATAADDTGGGAYATVDDTNPIPHKRQHTGDDQEAAEASDVTVANLSLNCSEPDHVTAIALPEHSELKIKPESSPTTASTAQSTPTIYLYRSCDSTKAFDSFQASQDASFSATLRSSGTPTSSAIHSMQSHIVMKWTDLAPSPYISLHANRTWAIFNQLEHEYRCLVLGHKSKYRAACTPWTLYALEVPEVDAAKFTGTYPLAVNMARLAKSRFGYLQVRVKRHAQVVIPAGLRAAALDWFESQWEAACAQVAGTHSLPAPHYPFRQWYAHILGLAKGKEWLEQDVVDPVDMWQAGKTADDVHTAVTQALVESPTPSSAGMTSSSSTKSTKARRGRSARGKSRKGKTEAEWFGMTEDEYERWKDYLVPREEIEAYWEHGGGHSSCGCAADHNGACMGPPPFGSW</sequence>
<name>A0A1Y2HVL4_9FUNG</name>
<dbReference type="EMBL" id="MCFL01000008">
    <property type="protein sequence ID" value="ORZ38655.1"/>
    <property type="molecule type" value="Genomic_DNA"/>
</dbReference>
<accession>A0A1Y2HVL4</accession>
<comment type="caution">
    <text evidence="2">The sequence shown here is derived from an EMBL/GenBank/DDBJ whole genome shotgun (WGS) entry which is preliminary data.</text>
</comment>
<keyword evidence="3" id="KW-1185">Reference proteome</keyword>
<feature type="compositionally biased region" description="Low complexity" evidence="1">
    <location>
        <begin position="333"/>
        <end position="349"/>
    </location>
</feature>
<dbReference type="AlphaFoldDB" id="A0A1Y2HVL4"/>
<organism evidence="2 3">
    <name type="scientific">Catenaria anguillulae PL171</name>
    <dbReference type="NCBI Taxonomy" id="765915"/>
    <lineage>
        <taxon>Eukaryota</taxon>
        <taxon>Fungi</taxon>
        <taxon>Fungi incertae sedis</taxon>
        <taxon>Blastocladiomycota</taxon>
        <taxon>Blastocladiomycetes</taxon>
        <taxon>Blastocladiales</taxon>
        <taxon>Catenariaceae</taxon>
        <taxon>Catenaria</taxon>
    </lineage>
</organism>
<protein>
    <submittedName>
        <fullName evidence="2">Uncharacterized protein</fullName>
    </submittedName>
</protein>
<dbReference type="Proteomes" id="UP000193411">
    <property type="component" value="Unassembled WGS sequence"/>
</dbReference>
<evidence type="ECO:0000256" key="1">
    <source>
        <dbReference type="SAM" id="MobiDB-lite"/>
    </source>
</evidence>
<feature type="region of interest" description="Disordered" evidence="1">
    <location>
        <begin position="331"/>
        <end position="369"/>
    </location>
</feature>
<proteinExistence type="predicted"/>
<reference evidence="2 3" key="1">
    <citation type="submission" date="2016-07" db="EMBL/GenBank/DDBJ databases">
        <title>Pervasive Adenine N6-methylation of Active Genes in Fungi.</title>
        <authorList>
            <consortium name="DOE Joint Genome Institute"/>
            <person name="Mondo S.J."/>
            <person name="Dannebaum R.O."/>
            <person name="Kuo R.C."/>
            <person name="Labutti K."/>
            <person name="Haridas S."/>
            <person name="Kuo A."/>
            <person name="Salamov A."/>
            <person name="Ahrendt S.R."/>
            <person name="Lipzen A."/>
            <person name="Sullivan W."/>
            <person name="Andreopoulos W.B."/>
            <person name="Clum A."/>
            <person name="Lindquist E."/>
            <person name="Daum C."/>
            <person name="Ramamoorthy G.K."/>
            <person name="Gryganskyi A."/>
            <person name="Culley D."/>
            <person name="Magnuson J.K."/>
            <person name="James T.Y."/>
            <person name="O'Malley M.A."/>
            <person name="Stajich J.E."/>
            <person name="Spatafora J.W."/>
            <person name="Visel A."/>
            <person name="Grigoriev I.V."/>
        </authorList>
    </citation>
    <scope>NUCLEOTIDE SEQUENCE [LARGE SCALE GENOMIC DNA]</scope>
    <source>
        <strain evidence="2 3">PL171</strain>
    </source>
</reference>
<feature type="compositionally biased region" description="Basic residues" evidence="1">
    <location>
        <begin position="350"/>
        <end position="364"/>
    </location>
</feature>